<feature type="compositionally biased region" description="Polar residues" evidence="5">
    <location>
        <begin position="375"/>
        <end position="384"/>
    </location>
</feature>
<evidence type="ECO:0000313" key="7">
    <source>
        <dbReference type="EMBL" id="KAF2901929.1"/>
    </source>
</evidence>
<name>A0A8K0DA15_IGNLU</name>
<keyword evidence="3" id="KW-0479">Metal-binding</keyword>
<dbReference type="GO" id="GO:0003779">
    <property type="term" value="F:actin binding"/>
    <property type="evidence" value="ECO:0007669"/>
    <property type="project" value="TreeGrafter"/>
</dbReference>
<feature type="compositionally biased region" description="Acidic residues" evidence="5">
    <location>
        <begin position="264"/>
        <end position="285"/>
    </location>
</feature>
<dbReference type="Pfam" id="PF00595">
    <property type="entry name" value="PDZ"/>
    <property type="match status" value="1"/>
</dbReference>
<feature type="compositionally biased region" description="Basic and acidic residues" evidence="5">
    <location>
        <begin position="434"/>
        <end position="453"/>
    </location>
</feature>
<keyword evidence="3" id="KW-0440">LIM domain</keyword>
<dbReference type="GO" id="GO:0051371">
    <property type="term" value="F:muscle alpha-actinin binding"/>
    <property type="evidence" value="ECO:0007669"/>
    <property type="project" value="TreeGrafter"/>
</dbReference>
<dbReference type="Pfam" id="PF03184">
    <property type="entry name" value="DDE_1"/>
    <property type="match status" value="1"/>
</dbReference>
<dbReference type="PANTHER" id="PTHR24214">
    <property type="entry name" value="PDZ AND LIM DOMAIN PROTEIN ZASP"/>
    <property type="match status" value="1"/>
</dbReference>
<dbReference type="InterPro" id="IPR004875">
    <property type="entry name" value="DDE_SF_endonuclease_dom"/>
</dbReference>
<dbReference type="GO" id="GO:0005912">
    <property type="term" value="C:adherens junction"/>
    <property type="evidence" value="ECO:0007669"/>
    <property type="project" value="TreeGrafter"/>
</dbReference>
<feature type="coiled-coil region" evidence="4">
    <location>
        <begin position="453"/>
        <end position="480"/>
    </location>
</feature>
<dbReference type="InterPro" id="IPR001478">
    <property type="entry name" value="PDZ"/>
</dbReference>
<dbReference type="Proteomes" id="UP000801492">
    <property type="component" value="Unassembled WGS sequence"/>
</dbReference>
<proteinExistence type="predicted"/>
<dbReference type="GO" id="GO:0001725">
    <property type="term" value="C:stress fiber"/>
    <property type="evidence" value="ECO:0007669"/>
    <property type="project" value="TreeGrafter"/>
</dbReference>
<dbReference type="OrthoDB" id="44841at2759"/>
<feature type="region of interest" description="Disordered" evidence="5">
    <location>
        <begin position="367"/>
        <end position="390"/>
    </location>
</feature>
<dbReference type="GO" id="GO:0061061">
    <property type="term" value="P:muscle structure development"/>
    <property type="evidence" value="ECO:0007669"/>
    <property type="project" value="TreeGrafter"/>
</dbReference>
<dbReference type="AlphaFoldDB" id="A0A8K0DA15"/>
<feature type="compositionally biased region" description="Polar residues" evidence="5">
    <location>
        <begin position="828"/>
        <end position="837"/>
    </location>
</feature>
<feature type="region of interest" description="Disordered" evidence="5">
    <location>
        <begin position="490"/>
        <end position="511"/>
    </location>
</feature>
<keyword evidence="8" id="KW-1185">Reference proteome</keyword>
<feature type="compositionally biased region" description="Polar residues" evidence="5">
    <location>
        <begin position="300"/>
        <end position="313"/>
    </location>
</feature>
<feature type="compositionally biased region" description="Basic and acidic residues" evidence="5">
    <location>
        <begin position="286"/>
        <end position="297"/>
    </location>
</feature>
<keyword evidence="2" id="KW-0963">Cytoplasm</keyword>
<accession>A0A8K0DA15</accession>
<dbReference type="InterPro" id="IPR036034">
    <property type="entry name" value="PDZ_sf"/>
</dbReference>
<dbReference type="GO" id="GO:0031941">
    <property type="term" value="C:filamentous actin"/>
    <property type="evidence" value="ECO:0007669"/>
    <property type="project" value="TreeGrafter"/>
</dbReference>
<evidence type="ECO:0000256" key="2">
    <source>
        <dbReference type="ARBA" id="ARBA00022490"/>
    </source>
</evidence>
<feature type="domain" description="PDZ" evidence="6">
    <location>
        <begin position="4"/>
        <end position="87"/>
    </location>
</feature>
<dbReference type="FunFam" id="2.30.42.10:FF:000055">
    <property type="entry name" value="PDZ and LIM domain protein 3"/>
    <property type="match status" value="1"/>
</dbReference>
<dbReference type="PANTHER" id="PTHR24214:SF38">
    <property type="entry name" value="PDZ AND LIM DOMAIN PROTEIN ZASP-RELATED"/>
    <property type="match status" value="1"/>
</dbReference>
<evidence type="ECO:0000256" key="3">
    <source>
        <dbReference type="ARBA" id="ARBA00023038"/>
    </source>
</evidence>
<keyword evidence="4" id="KW-0175">Coiled coil</keyword>
<feature type="region of interest" description="Disordered" evidence="5">
    <location>
        <begin position="427"/>
        <end position="453"/>
    </location>
</feature>
<organism evidence="7 8">
    <name type="scientific">Ignelater luminosus</name>
    <name type="common">Cucubano</name>
    <name type="synonym">Pyrophorus luminosus</name>
    <dbReference type="NCBI Taxonomy" id="2038154"/>
    <lineage>
        <taxon>Eukaryota</taxon>
        <taxon>Metazoa</taxon>
        <taxon>Ecdysozoa</taxon>
        <taxon>Arthropoda</taxon>
        <taxon>Hexapoda</taxon>
        <taxon>Insecta</taxon>
        <taxon>Pterygota</taxon>
        <taxon>Neoptera</taxon>
        <taxon>Endopterygota</taxon>
        <taxon>Coleoptera</taxon>
        <taxon>Polyphaga</taxon>
        <taxon>Elateriformia</taxon>
        <taxon>Elateroidea</taxon>
        <taxon>Elateridae</taxon>
        <taxon>Agrypninae</taxon>
        <taxon>Pyrophorini</taxon>
        <taxon>Ignelater</taxon>
    </lineage>
</organism>
<evidence type="ECO:0000256" key="1">
    <source>
        <dbReference type="ARBA" id="ARBA00004496"/>
    </source>
</evidence>
<keyword evidence="3" id="KW-0862">Zinc</keyword>
<protein>
    <recommendedName>
        <fullName evidence="6">PDZ domain-containing protein</fullName>
    </recommendedName>
</protein>
<evidence type="ECO:0000256" key="4">
    <source>
        <dbReference type="SAM" id="Coils"/>
    </source>
</evidence>
<feature type="region of interest" description="Disordered" evidence="5">
    <location>
        <begin position="201"/>
        <end position="223"/>
    </location>
</feature>
<comment type="subcellular location">
    <subcellularLocation>
        <location evidence="1">Cytoplasm</location>
    </subcellularLocation>
</comment>
<dbReference type="SMART" id="SM00228">
    <property type="entry name" value="PDZ"/>
    <property type="match status" value="1"/>
</dbReference>
<feature type="region of interest" description="Disordered" evidence="5">
    <location>
        <begin position="264"/>
        <end position="313"/>
    </location>
</feature>
<dbReference type="InterPro" id="IPR050604">
    <property type="entry name" value="PDZ-LIM_domain"/>
</dbReference>
<comment type="caution">
    <text evidence="7">The sequence shown here is derived from an EMBL/GenBank/DDBJ whole genome shotgun (WGS) entry which is preliminary data.</text>
</comment>
<evidence type="ECO:0000259" key="6">
    <source>
        <dbReference type="PROSITE" id="PS50106"/>
    </source>
</evidence>
<dbReference type="EMBL" id="VTPC01001447">
    <property type="protein sequence ID" value="KAF2901929.1"/>
    <property type="molecule type" value="Genomic_DNA"/>
</dbReference>
<dbReference type="GO" id="GO:0003676">
    <property type="term" value="F:nucleic acid binding"/>
    <property type="evidence" value="ECO:0007669"/>
    <property type="project" value="InterPro"/>
</dbReference>
<dbReference type="SUPFAM" id="SSF50156">
    <property type="entry name" value="PDZ domain-like"/>
    <property type="match status" value="1"/>
</dbReference>
<feature type="region of interest" description="Disordered" evidence="5">
    <location>
        <begin position="815"/>
        <end position="837"/>
    </location>
</feature>
<dbReference type="CDD" id="cd23068">
    <property type="entry name" value="PDZ_ZASP52-like"/>
    <property type="match status" value="1"/>
</dbReference>
<dbReference type="Gene3D" id="2.30.42.10">
    <property type="match status" value="1"/>
</dbReference>
<reference evidence="7" key="1">
    <citation type="submission" date="2019-08" db="EMBL/GenBank/DDBJ databases">
        <title>The genome of the North American firefly Photinus pyralis.</title>
        <authorList>
            <consortium name="Photinus pyralis genome working group"/>
            <person name="Fallon T.R."/>
            <person name="Sander Lower S.E."/>
            <person name="Weng J.-K."/>
        </authorList>
    </citation>
    <scope>NUCLEOTIDE SEQUENCE</scope>
    <source>
        <strain evidence="7">TRF0915ILg1</strain>
        <tissue evidence="7">Whole body</tissue>
    </source>
</reference>
<dbReference type="GO" id="GO:0030018">
    <property type="term" value="C:Z disc"/>
    <property type="evidence" value="ECO:0007669"/>
    <property type="project" value="TreeGrafter"/>
</dbReference>
<evidence type="ECO:0000256" key="5">
    <source>
        <dbReference type="SAM" id="MobiDB-lite"/>
    </source>
</evidence>
<dbReference type="PROSITE" id="PS50106">
    <property type="entry name" value="PDZ"/>
    <property type="match status" value="1"/>
</dbReference>
<dbReference type="GO" id="GO:0030036">
    <property type="term" value="P:actin cytoskeleton organization"/>
    <property type="evidence" value="ECO:0007669"/>
    <property type="project" value="TreeGrafter"/>
</dbReference>
<evidence type="ECO:0000313" key="8">
    <source>
        <dbReference type="Proteomes" id="UP000801492"/>
    </source>
</evidence>
<sequence length="893" mass="100230">MAIELQFSKSDINTSWGFRLAGGAECDVPLTVVKVTEGSIAENVGLQVGDIAVKINDYNVEKLTHAEAHDVILNAGQEFILAVRRSDLFDDIQDDERYNEEVSNIMEGTLERETISSFESLGAQMKSSAVIEKRNLNLEVTDEQIAEVISGETEVLPEQNVLGVNFNKVDLKGSTVLKAITEETAETKIDLQNKKWSTFLQKPKRPTMKPKEPEGPKAPPYRVIIKKQKKKSLETEDELPQASMVLESEKLEEINSDAILDDIQDYGENEDDKISQNDEEEEEEVNKEIMEFKKSDDELSTSSVEEPPAQQEQKITETIITQPSLSLEDQLSQVQQQLEALAQLPSAIQVTLDAVTQQLAKIVKATNKKEEELQETTPEPSITSEGETLEQITEEETLESVAKMEEIAETSDVEEEIKLDTAEFSDISEQDEEVQAKEEKIGRESETGSEKNLTEEEIQMKQIESEKAAQQERVEEFHQRRLEQRPTHPLTPLQRPIILPGGRRWSQPDDALPAVRKPKMTDEKICETIETYSEVLTGRTKGINFLKYQPPPKNLDYLQNSEVFKLVHDMDPPRRGIAARPGKIASEEDYYPDIQITIEPEHFATEQLCNIYLPRQRIKQELMDGAPPGAVSACHQSGWMQGEIFVKRFRHCIDHVTATAEAPVLLLLDGHASNTRNLEVISLAQKNHLILLCFPPHYAHRLQPLDVGFAAPLSSYYGQEIKVWLSSNTGRVVTQFQVAGLLGSAFAKAPTVATAMSAFAKTGMWPLNENVFFYVYFAASDETERGLKVKLLTLQDLTNTLPKIVTLPPSSSVAHETANYEEAENDDSLSGKSNSSFTVSPKDICPVLKGQRKETKRKKGTPVVLMSTPCKTELGKNQVFCETCKKQSEIWQR</sequence>
<gene>
    <name evidence="7" type="ORF">ILUMI_04253</name>
</gene>